<evidence type="ECO:0000313" key="1">
    <source>
        <dbReference type="EMBL" id="CEK61199.1"/>
    </source>
</evidence>
<reference evidence="1" key="1">
    <citation type="submission" date="2014-12" db="EMBL/GenBank/DDBJ databases">
        <title>Insight into the proteome of Arion vulgaris.</title>
        <authorList>
            <person name="Aradska J."/>
            <person name="Bulat T."/>
            <person name="Smidak R."/>
            <person name="Sarate P."/>
            <person name="Gangsoo J."/>
            <person name="Sialana F."/>
            <person name="Bilban M."/>
            <person name="Lubec G."/>
        </authorList>
    </citation>
    <scope>NUCLEOTIDE SEQUENCE</scope>
    <source>
        <tissue evidence="1">Skin</tissue>
    </source>
</reference>
<organism evidence="1">
    <name type="scientific">Arion vulgaris</name>
    <dbReference type="NCBI Taxonomy" id="1028688"/>
    <lineage>
        <taxon>Eukaryota</taxon>
        <taxon>Metazoa</taxon>
        <taxon>Spiralia</taxon>
        <taxon>Lophotrochozoa</taxon>
        <taxon>Mollusca</taxon>
        <taxon>Gastropoda</taxon>
        <taxon>Heterobranchia</taxon>
        <taxon>Euthyneura</taxon>
        <taxon>Panpulmonata</taxon>
        <taxon>Eupulmonata</taxon>
        <taxon>Stylommatophora</taxon>
        <taxon>Helicina</taxon>
        <taxon>Arionoidea</taxon>
        <taxon>Arionidae</taxon>
        <taxon>Arion</taxon>
    </lineage>
</organism>
<dbReference type="EMBL" id="HACG01014334">
    <property type="protein sequence ID" value="CEK61199.1"/>
    <property type="molecule type" value="Transcribed_RNA"/>
</dbReference>
<dbReference type="AlphaFoldDB" id="A0A0B6YXU6"/>
<name>A0A0B6YXU6_9EUPU</name>
<accession>A0A0B6YXU6</accession>
<sequence length="51" mass="5696">MIDCMRQIVLNKLPEIDIAPNNAKKVISQQTVLKQLPKCDIATNSCQKVIS</sequence>
<proteinExistence type="predicted"/>
<gene>
    <name evidence="1" type="primary">ORF41590</name>
</gene>
<protein>
    <submittedName>
        <fullName evidence="1">Uncharacterized protein</fullName>
    </submittedName>
</protein>